<dbReference type="PIRSF" id="PIRSF500136">
    <property type="entry name" value="UDP_ManNAc_DH"/>
    <property type="match status" value="1"/>
</dbReference>
<dbReference type="PANTHER" id="PTHR43491:SF2">
    <property type="entry name" value="UDP-N-ACETYL-D-MANNOSAMINE DEHYDROGENASE"/>
    <property type="match status" value="1"/>
</dbReference>
<dbReference type="InterPro" id="IPR008927">
    <property type="entry name" value="6-PGluconate_DH-like_C_sf"/>
</dbReference>
<dbReference type="Proteomes" id="UP000034543">
    <property type="component" value="Unassembled WGS sequence"/>
</dbReference>
<dbReference type="STRING" id="1618436.UV59_C0005G0023"/>
<comment type="caution">
    <text evidence="6">The sequence shown here is derived from an EMBL/GenBank/DDBJ whole genome shotgun (WGS) entry which is preliminary data.</text>
</comment>
<reference evidence="6 7" key="1">
    <citation type="journal article" date="2015" name="Nature">
        <title>rRNA introns, odd ribosomes, and small enigmatic genomes across a large radiation of phyla.</title>
        <authorList>
            <person name="Brown C.T."/>
            <person name="Hug L.A."/>
            <person name="Thomas B.C."/>
            <person name="Sharon I."/>
            <person name="Castelle C.J."/>
            <person name="Singh A."/>
            <person name="Wilkins M.J."/>
            <person name="Williams K.H."/>
            <person name="Banfield J.F."/>
        </authorList>
    </citation>
    <scope>NUCLEOTIDE SEQUENCE [LARGE SCALE GENOMIC DNA]</scope>
</reference>
<accession>A0A0G1CJV8</accession>
<dbReference type="Pfam" id="PF00984">
    <property type="entry name" value="UDPG_MGDP_dh"/>
    <property type="match status" value="1"/>
</dbReference>
<evidence type="ECO:0000259" key="5">
    <source>
        <dbReference type="SMART" id="SM00984"/>
    </source>
</evidence>
<dbReference type="SUPFAM" id="SSF51735">
    <property type="entry name" value="NAD(P)-binding Rossmann-fold domains"/>
    <property type="match status" value="1"/>
</dbReference>
<dbReference type="PANTHER" id="PTHR43491">
    <property type="entry name" value="UDP-N-ACETYL-D-MANNOSAMINE DEHYDROGENASE"/>
    <property type="match status" value="1"/>
</dbReference>
<evidence type="ECO:0000313" key="7">
    <source>
        <dbReference type="Proteomes" id="UP000034543"/>
    </source>
</evidence>
<evidence type="ECO:0000256" key="2">
    <source>
        <dbReference type="ARBA" id="ARBA00023002"/>
    </source>
</evidence>
<sequence length="413" mass="45859">MDKELALLHKITARTAQIGIIGMGYIGTSVATETTTAGFTTIGFDINRERLNLLRQKQLPLLQLTHTSADLRSCDIFIICVPTPLTEMGKPDLSLLKKATHTVSAVLHHNCLVVLESSVAPGTTRTIVQPLLEKSGFSVGKDLFISFSPERIDPGSKQTMRAIPKVVSGADQPSLKLAIALYEKLVEKVVPVTSLDIAELTKVLENTFRLVNINLINEMAQYADTIGIDIWEVIRAASTKPFGFLPHYPGTGAGGYCIPVLPTYLLEDAEKNHIPLPMVAQALKTNSFQPCYVVKRAFEILQKYGKNGHSRILLTGITYKKDVADTRESAVLKVWKELEKQQAYVSYHDPHVPKFNGTTSLHLTKDLIKQHDLVLVSTPHSDLDYQQIVDSEVPIFDIQNALSHFQNEHIYKL</sequence>
<dbReference type="Pfam" id="PF03721">
    <property type="entry name" value="UDPG_MGDP_dh_N"/>
    <property type="match status" value="1"/>
</dbReference>
<evidence type="ECO:0000256" key="3">
    <source>
        <dbReference type="ARBA" id="ARBA00023027"/>
    </source>
</evidence>
<dbReference type="PIRSF" id="PIRSF000124">
    <property type="entry name" value="UDPglc_GDPman_dh"/>
    <property type="match status" value="1"/>
</dbReference>
<dbReference type="NCBIfam" id="TIGR03026">
    <property type="entry name" value="NDP-sugDHase"/>
    <property type="match status" value="1"/>
</dbReference>
<dbReference type="InterPro" id="IPR014027">
    <property type="entry name" value="UDP-Glc/GDP-Man_DH_C"/>
</dbReference>
<dbReference type="SUPFAM" id="SSF48179">
    <property type="entry name" value="6-phosphogluconate dehydrogenase C-terminal domain-like"/>
    <property type="match status" value="1"/>
</dbReference>
<evidence type="ECO:0000256" key="1">
    <source>
        <dbReference type="ARBA" id="ARBA00006601"/>
    </source>
</evidence>
<feature type="domain" description="UDP-glucose/GDP-mannose dehydrogenase C-terminal" evidence="5">
    <location>
        <begin position="313"/>
        <end position="404"/>
    </location>
</feature>
<protein>
    <submittedName>
        <fullName evidence="6">UDP-glucose/GDP-mannose dehydrogenase</fullName>
    </submittedName>
</protein>
<dbReference type="Pfam" id="PF03720">
    <property type="entry name" value="UDPG_MGDP_dh_C"/>
    <property type="match status" value="1"/>
</dbReference>
<dbReference type="InterPro" id="IPR036220">
    <property type="entry name" value="UDP-Glc/GDP-Man_DH_C_sf"/>
</dbReference>
<evidence type="ECO:0000256" key="4">
    <source>
        <dbReference type="PIRNR" id="PIRNR000124"/>
    </source>
</evidence>
<dbReference type="Gene3D" id="3.40.50.720">
    <property type="entry name" value="NAD(P)-binding Rossmann-like Domain"/>
    <property type="match status" value="2"/>
</dbReference>
<dbReference type="AlphaFoldDB" id="A0A0G1CJV8"/>
<keyword evidence="2" id="KW-0560">Oxidoreductase</keyword>
<dbReference type="InterPro" id="IPR036291">
    <property type="entry name" value="NAD(P)-bd_dom_sf"/>
</dbReference>
<dbReference type="GO" id="GO:0000271">
    <property type="term" value="P:polysaccharide biosynthetic process"/>
    <property type="evidence" value="ECO:0007669"/>
    <property type="project" value="InterPro"/>
</dbReference>
<evidence type="ECO:0000313" key="6">
    <source>
        <dbReference type="EMBL" id="KKS85772.1"/>
    </source>
</evidence>
<dbReference type="GO" id="GO:0016628">
    <property type="term" value="F:oxidoreductase activity, acting on the CH-CH group of donors, NAD or NADP as acceptor"/>
    <property type="evidence" value="ECO:0007669"/>
    <property type="project" value="InterPro"/>
</dbReference>
<dbReference type="InterPro" id="IPR028359">
    <property type="entry name" value="UDP_ManNAc/GlcNAc_DH"/>
</dbReference>
<dbReference type="SUPFAM" id="SSF52413">
    <property type="entry name" value="UDP-glucose/GDP-mannose dehydrogenase C-terminal domain"/>
    <property type="match status" value="1"/>
</dbReference>
<dbReference type="EMBL" id="LCFB01000005">
    <property type="protein sequence ID" value="KKS85772.1"/>
    <property type="molecule type" value="Genomic_DNA"/>
</dbReference>
<organism evidence="6 7">
    <name type="scientific">Candidatus Gottesmanbacteria bacterium GW2011_GWA1_43_11</name>
    <dbReference type="NCBI Taxonomy" id="1618436"/>
    <lineage>
        <taxon>Bacteria</taxon>
        <taxon>Candidatus Gottesmaniibacteriota</taxon>
    </lineage>
</organism>
<comment type="similarity">
    <text evidence="1 4">Belongs to the UDP-glucose/GDP-mannose dehydrogenase family.</text>
</comment>
<dbReference type="PATRIC" id="fig|1618436.3.peg.279"/>
<proteinExistence type="inferred from homology"/>
<keyword evidence="3" id="KW-0520">NAD</keyword>
<name>A0A0G1CJV8_9BACT</name>
<gene>
    <name evidence="6" type="ORF">UV59_C0005G0023</name>
</gene>
<dbReference type="SMART" id="SM00984">
    <property type="entry name" value="UDPG_MGDP_dh_C"/>
    <property type="match status" value="1"/>
</dbReference>
<dbReference type="GO" id="GO:0051287">
    <property type="term" value="F:NAD binding"/>
    <property type="evidence" value="ECO:0007669"/>
    <property type="project" value="InterPro"/>
</dbReference>
<dbReference type="GO" id="GO:0016616">
    <property type="term" value="F:oxidoreductase activity, acting on the CH-OH group of donors, NAD or NADP as acceptor"/>
    <property type="evidence" value="ECO:0007669"/>
    <property type="project" value="InterPro"/>
</dbReference>
<dbReference type="InterPro" id="IPR014026">
    <property type="entry name" value="UDP-Glc/GDP-Man_DH_dimer"/>
</dbReference>
<dbReference type="InterPro" id="IPR001732">
    <property type="entry name" value="UDP-Glc/GDP-Man_DH_N"/>
</dbReference>
<dbReference type="InterPro" id="IPR017476">
    <property type="entry name" value="UDP-Glc/GDP-Man"/>
</dbReference>